<keyword evidence="3" id="KW-1185">Reference proteome</keyword>
<dbReference type="EMBL" id="NJES01000485">
    <property type="protein sequence ID" value="PHH71704.1"/>
    <property type="molecule type" value="Genomic_DNA"/>
</dbReference>
<feature type="region of interest" description="Disordered" evidence="1">
    <location>
        <begin position="1"/>
        <end position="22"/>
    </location>
</feature>
<feature type="compositionally biased region" description="Basic and acidic residues" evidence="1">
    <location>
        <begin position="9"/>
        <end position="22"/>
    </location>
</feature>
<feature type="compositionally biased region" description="Low complexity" evidence="1">
    <location>
        <begin position="73"/>
        <end position="87"/>
    </location>
</feature>
<comment type="caution">
    <text evidence="2">The sequence shown here is derived from an EMBL/GenBank/DDBJ whole genome shotgun (WGS) entry which is preliminary data.</text>
</comment>
<name>A0A2C5YXC5_9HYPO</name>
<reference evidence="2 3" key="1">
    <citation type="submission" date="2017-06" db="EMBL/GenBank/DDBJ databases">
        <title>Ant-infecting Ophiocordyceps genomes reveal a high diversity of potential behavioral manipulation genes and a possible major role for enterotoxins.</title>
        <authorList>
            <person name="De Bekker C."/>
            <person name="Evans H.C."/>
            <person name="Brachmann A."/>
            <person name="Hughes D.P."/>
        </authorList>
    </citation>
    <scope>NUCLEOTIDE SEQUENCE [LARGE SCALE GENOMIC DNA]</scope>
    <source>
        <strain evidence="2 3">Map16</strain>
    </source>
</reference>
<evidence type="ECO:0000313" key="2">
    <source>
        <dbReference type="EMBL" id="PHH71704.1"/>
    </source>
</evidence>
<sequence>MDLVGADSSSDREADLKRFGDGERATCWTDATHTAPWELRRWQPAAASEAASKERAHQAVLRRGERNVCGQARRSGVAGAVEAAAAPGRERGHQARRRGLRATGSGGESF</sequence>
<protein>
    <submittedName>
        <fullName evidence="2">Uncharacterized protein</fullName>
    </submittedName>
</protein>
<gene>
    <name evidence="2" type="ORF">CDD80_5059</name>
</gene>
<proteinExistence type="predicted"/>
<accession>A0A2C5YXC5</accession>
<dbReference type="AlphaFoldDB" id="A0A2C5YXC5"/>
<organism evidence="2 3">
    <name type="scientific">Ophiocordyceps camponoti-rufipedis</name>
    <dbReference type="NCBI Taxonomy" id="2004952"/>
    <lineage>
        <taxon>Eukaryota</taxon>
        <taxon>Fungi</taxon>
        <taxon>Dikarya</taxon>
        <taxon>Ascomycota</taxon>
        <taxon>Pezizomycotina</taxon>
        <taxon>Sordariomycetes</taxon>
        <taxon>Hypocreomycetidae</taxon>
        <taxon>Hypocreales</taxon>
        <taxon>Ophiocordycipitaceae</taxon>
        <taxon>Ophiocordyceps</taxon>
    </lineage>
</organism>
<dbReference type="Proteomes" id="UP000226431">
    <property type="component" value="Unassembled WGS sequence"/>
</dbReference>
<evidence type="ECO:0000256" key="1">
    <source>
        <dbReference type="SAM" id="MobiDB-lite"/>
    </source>
</evidence>
<feature type="region of interest" description="Disordered" evidence="1">
    <location>
        <begin position="73"/>
        <end position="110"/>
    </location>
</feature>
<evidence type="ECO:0000313" key="3">
    <source>
        <dbReference type="Proteomes" id="UP000226431"/>
    </source>
</evidence>